<gene>
    <name evidence="2" type="ORF">L201_005042</name>
</gene>
<dbReference type="AlphaFoldDB" id="A0AAX4JZ19"/>
<feature type="compositionally biased region" description="Basic residues" evidence="1">
    <location>
        <begin position="56"/>
        <end position="66"/>
    </location>
</feature>
<feature type="compositionally biased region" description="Low complexity" evidence="1">
    <location>
        <begin position="18"/>
        <end position="29"/>
    </location>
</feature>
<evidence type="ECO:0008006" key="4">
    <source>
        <dbReference type="Google" id="ProtNLM"/>
    </source>
</evidence>
<dbReference type="Proteomes" id="UP001355207">
    <property type="component" value="Chromosome 6"/>
</dbReference>
<feature type="compositionally biased region" description="Polar residues" evidence="1">
    <location>
        <begin position="163"/>
        <end position="189"/>
    </location>
</feature>
<keyword evidence="3" id="KW-1185">Reference proteome</keyword>
<accession>A0AAX4JZ19</accession>
<name>A0AAX4JZ19_9TREE</name>
<dbReference type="EMBL" id="CP144103">
    <property type="protein sequence ID" value="WWC90109.1"/>
    <property type="molecule type" value="Genomic_DNA"/>
</dbReference>
<dbReference type="PANTHER" id="PTHR31859">
    <property type="entry name" value="TETRATRICOPEPTIDE REPEAT PROTEIN 39 FAMILY MEMBER"/>
    <property type="match status" value="1"/>
</dbReference>
<evidence type="ECO:0000256" key="1">
    <source>
        <dbReference type="SAM" id="MobiDB-lite"/>
    </source>
</evidence>
<dbReference type="GO" id="GO:0005829">
    <property type="term" value="C:cytosol"/>
    <property type="evidence" value="ECO:0007669"/>
    <property type="project" value="TreeGrafter"/>
</dbReference>
<dbReference type="GO" id="GO:0005741">
    <property type="term" value="C:mitochondrial outer membrane"/>
    <property type="evidence" value="ECO:0007669"/>
    <property type="project" value="TreeGrafter"/>
</dbReference>
<feature type="compositionally biased region" description="Polar residues" evidence="1">
    <location>
        <begin position="324"/>
        <end position="338"/>
    </location>
</feature>
<dbReference type="SUPFAM" id="SSF48452">
    <property type="entry name" value="TPR-like"/>
    <property type="match status" value="1"/>
</dbReference>
<feature type="compositionally biased region" description="Low complexity" evidence="1">
    <location>
        <begin position="67"/>
        <end position="80"/>
    </location>
</feature>
<protein>
    <recommendedName>
        <fullName evidence="4">Tetratricopeptide repeat protein 39B</fullName>
    </recommendedName>
</protein>
<feature type="compositionally biased region" description="Acidic residues" evidence="1">
    <location>
        <begin position="219"/>
        <end position="229"/>
    </location>
</feature>
<feature type="compositionally biased region" description="Low complexity" evidence="1">
    <location>
        <begin position="151"/>
        <end position="162"/>
    </location>
</feature>
<dbReference type="Pfam" id="PF10300">
    <property type="entry name" value="Iml2-TPR_39"/>
    <property type="match status" value="1"/>
</dbReference>
<dbReference type="PANTHER" id="PTHR31859:SF1">
    <property type="entry name" value="TETRATRICOPEPTIDE REPEAT PROTEIN 39C"/>
    <property type="match status" value="1"/>
</dbReference>
<feature type="region of interest" description="Disordered" evidence="1">
    <location>
        <begin position="317"/>
        <end position="338"/>
    </location>
</feature>
<feature type="region of interest" description="Disordered" evidence="1">
    <location>
        <begin position="1"/>
        <end position="270"/>
    </location>
</feature>
<sequence length="970" mass="105345">MSGFLRKASLSRKKGLNDDSSSPPRAPSSRNDRPPKSRSVSDASTINGNGEEGGKIKKKHSTRKRLSSLFSSSTSLSSMASERDRESSPTTTNKPPSSHLNISTSSSGASTPTSLVSTSNPTTIGSNGKRSLNGKGIPSTELKNLRLGTDEIPISASPESSPTDSTSAGPPIQPVTTAGNTSISSSSLDNAIALGLEKKTERRTSMYSQWELEKVGLESDSDEDEDEDAFLTPSEGLSEVEEGDEDEAADGLNKPIRDEQPKAVVSPPSDNASISIPAAAAAKGTAAATATGGTSREDKGQSIADAKAVEKGTIVSQEGDVSGTGPSTIKRSKPTEQQTKVNIKGQIHATKQGALAFDQASVLAKDIDITREALTLFLTSKMKEAEVYLEDKEGEGQHLYIQSAQGIIEGLKGMMTFDSIDLTNALEICKGTSVTAAALRKPTDSLVSRFVKAGAAVARIKSMSPLERHAELVYAETALMKALLAIVSGGDWLGLIREALNMRAAHGTYHVLQQYLEDADKNGYDDSIDTDFRSGVVLGEGTSALMLSLLPAKVMKIASLLGYGGDKDKALSTLYSAGGWHRGVEKPDFDENNEGLRRPVCDLILLTFHLVISTLMPVSGIDVPMAKNILAYNLKRYPDGVFFLYFQARSFTAQCQPEEANLSLQKALDSNLEYIQLQHMCLWDYACNHMMLSNWKGALDCFSILKEESNWSRATYTYAAAACLVQISQEDGGDSGIKLKEAEKFMNQIPKLTKKIAGKSLPIEKLVSRKARKFHSQGQKLFLPAMELAYVFGSLSNTPRRSLIDSWLPRVNKVLKSLEGVEPEQYGNGHEYWDDYCLGHFLRGMCQFISRYQPKDAAPEAIQKSSSDPSDDELDKGAEKDFQAVIRHGPDVQLDHYILFHCYYEIGRLYARRGDDEQAKYHFEVVMAGKLPDHNPYMAKANGKYSLEGALLLKTHAALSAVKEKEKAGK</sequence>
<evidence type="ECO:0000313" key="2">
    <source>
        <dbReference type="EMBL" id="WWC90109.1"/>
    </source>
</evidence>
<evidence type="ECO:0000313" key="3">
    <source>
        <dbReference type="Proteomes" id="UP001355207"/>
    </source>
</evidence>
<feature type="compositionally biased region" description="Acidic residues" evidence="1">
    <location>
        <begin position="238"/>
        <end position="249"/>
    </location>
</feature>
<dbReference type="RefSeq" id="XP_066076872.1">
    <property type="nucleotide sequence ID" value="XM_066220775.1"/>
</dbReference>
<reference evidence="2 3" key="1">
    <citation type="submission" date="2024-01" db="EMBL/GenBank/DDBJ databases">
        <title>Comparative genomics of Cryptococcus and Kwoniella reveals pathogenesis evolution and contrasting modes of karyotype evolution via chromosome fusion or intercentromeric recombination.</title>
        <authorList>
            <person name="Coelho M.A."/>
            <person name="David-Palma M."/>
            <person name="Shea T."/>
            <person name="Bowers K."/>
            <person name="McGinley-Smith S."/>
            <person name="Mohammad A.W."/>
            <person name="Gnirke A."/>
            <person name="Yurkov A.M."/>
            <person name="Nowrousian M."/>
            <person name="Sun S."/>
            <person name="Cuomo C.A."/>
            <person name="Heitman J."/>
        </authorList>
    </citation>
    <scope>NUCLEOTIDE SEQUENCE [LARGE SCALE GENOMIC DNA]</scope>
    <source>
        <strain evidence="2 3">CBS 6074</strain>
    </source>
</reference>
<organism evidence="2 3">
    <name type="scientific">Kwoniella dendrophila CBS 6074</name>
    <dbReference type="NCBI Taxonomy" id="1295534"/>
    <lineage>
        <taxon>Eukaryota</taxon>
        <taxon>Fungi</taxon>
        <taxon>Dikarya</taxon>
        <taxon>Basidiomycota</taxon>
        <taxon>Agaricomycotina</taxon>
        <taxon>Tremellomycetes</taxon>
        <taxon>Tremellales</taxon>
        <taxon>Cryptococcaceae</taxon>
        <taxon>Kwoniella</taxon>
    </lineage>
</organism>
<dbReference type="InterPro" id="IPR019412">
    <property type="entry name" value="IML2/TPR_39"/>
</dbReference>
<feature type="compositionally biased region" description="Low complexity" evidence="1">
    <location>
        <begin position="88"/>
        <end position="117"/>
    </location>
</feature>
<proteinExistence type="predicted"/>
<feature type="compositionally biased region" description="Polar residues" evidence="1">
    <location>
        <begin position="118"/>
        <end position="130"/>
    </location>
</feature>
<dbReference type="InterPro" id="IPR011990">
    <property type="entry name" value="TPR-like_helical_dom_sf"/>
</dbReference>
<dbReference type="GO" id="GO:0005634">
    <property type="term" value="C:nucleus"/>
    <property type="evidence" value="ECO:0007669"/>
    <property type="project" value="TreeGrafter"/>
</dbReference>
<dbReference type="GeneID" id="91095712"/>